<dbReference type="Pfam" id="PF16137">
    <property type="entry name" value="DUF4845"/>
    <property type="match status" value="1"/>
</dbReference>
<dbReference type="InterPro" id="IPR032314">
    <property type="entry name" value="DUF4845"/>
</dbReference>
<gene>
    <name evidence="2" type="ORF">R0135_01810</name>
</gene>
<dbReference type="RefSeq" id="WP_407348558.1">
    <property type="nucleotide sequence ID" value="NZ_CP136864.1"/>
</dbReference>
<protein>
    <submittedName>
        <fullName evidence="2">DUF4845 domain-containing protein</fullName>
    </submittedName>
</protein>
<keyword evidence="1" id="KW-0812">Transmembrane</keyword>
<reference evidence="2 3" key="1">
    <citation type="submission" date="2023-10" db="EMBL/GenBank/DDBJ databases">
        <title>Two novel species belonging to the OM43/NOR5 clade.</title>
        <authorList>
            <person name="Park M."/>
        </authorList>
    </citation>
    <scope>NUCLEOTIDE SEQUENCE [LARGE SCALE GENOMIC DNA]</scope>
    <source>
        <strain evidence="2 3">IMCC43200</strain>
    </source>
</reference>
<sequence>MKTLGRQQGMGMLSMLIIATMVGFFVMSGIRIAPGLIEYQTIRELVIEAAEGFNDDEDTIADIRRHLAGSFNMNQIQTIGPRDVEITREDGKVMINANYEDRIPLFWRLDAVVKYDDLVFIAGERYSDE</sequence>
<organism evidence="2 3">
    <name type="scientific">Congregibacter variabilis</name>
    <dbReference type="NCBI Taxonomy" id="3081200"/>
    <lineage>
        <taxon>Bacteria</taxon>
        <taxon>Pseudomonadati</taxon>
        <taxon>Pseudomonadota</taxon>
        <taxon>Gammaproteobacteria</taxon>
        <taxon>Cellvibrionales</taxon>
        <taxon>Halieaceae</taxon>
        <taxon>Congregibacter</taxon>
    </lineage>
</organism>
<proteinExistence type="predicted"/>
<keyword evidence="1" id="KW-1133">Transmembrane helix</keyword>
<keyword evidence="1" id="KW-0472">Membrane</keyword>
<evidence type="ECO:0000313" key="3">
    <source>
        <dbReference type="Proteomes" id="UP001626537"/>
    </source>
</evidence>
<dbReference type="EMBL" id="CP136864">
    <property type="protein sequence ID" value="WOJ93918.1"/>
    <property type="molecule type" value="Genomic_DNA"/>
</dbReference>
<name>A0ABZ0I4F7_9GAMM</name>
<keyword evidence="3" id="KW-1185">Reference proteome</keyword>
<feature type="transmembrane region" description="Helical" evidence="1">
    <location>
        <begin position="12"/>
        <end position="33"/>
    </location>
</feature>
<accession>A0ABZ0I4F7</accession>
<evidence type="ECO:0000256" key="1">
    <source>
        <dbReference type="SAM" id="Phobius"/>
    </source>
</evidence>
<dbReference type="Proteomes" id="UP001626537">
    <property type="component" value="Chromosome"/>
</dbReference>
<evidence type="ECO:0000313" key="2">
    <source>
        <dbReference type="EMBL" id="WOJ93918.1"/>
    </source>
</evidence>